<dbReference type="EMBL" id="CP041406">
    <property type="protein sequence ID" value="QOP45475.1"/>
    <property type="molecule type" value="Genomic_DNA"/>
</dbReference>
<feature type="chain" id="PRO_5032655688" evidence="3">
    <location>
        <begin position="19"/>
        <end position="248"/>
    </location>
</feature>
<dbReference type="KEGG" id="spal:FM071_03940"/>
<dbReference type="GO" id="GO:1990281">
    <property type="term" value="C:efflux pump complex"/>
    <property type="evidence" value="ECO:0007669"/>
    <property type="project" value="TreeGrafter"/>
</dbReference>
<dbReference type="SUPFAM" id="SSF111369">
    <property type="entry name" value="HlyD-like secretion proteins"/>
    <property type="match status" value="1"/>
</dbReference>
<dbReference type="NCBIfam" id="TIGR01730">
    <property type="entry name" value="RND_mfp"/>
    <property type="match status" value="1"/>
</dbReference>
<proteinExistence type="inferred from homology"/>
<dbReference type="InterPro" id="IPR058792">
    <property type="entry name" value="Beta-barrel_RND_2"/>
</dbReference>
<reference evidence="6 7" key="1">
    <citation type="submission" date="2019-07" db="EMBL/GenBank/DDBJ databases">
        <title>Sulfurimonas paralvinellae sp. nov., a novel mesophilic, hydrogen- and sulfur-oxidizing chemolithoautotroph within the Epsilonproteo- bacteria isolated from a deep-sea hydrothermal vent polychaete nest, reclassification of Thiomicrospira denitrificans as Sulfurimonas denitrificans comb. nov. and emended description of the genus Sulfurimonas.</title>
        <authorList>
            <person name="Wang S."/>
            <person name="Jiang L."/>
            <person name="Shao Z."/>
        </authorList>
    </citation>
    <scope>NUCLEOTIDE SEQUENCE [LARGE SCALE GENOMIC DNA]</scope>
    <source>
        <strain evidence="6 7">GO25</strain>
    </source>
</reference>
<sequence>MKKLLLILALGASLMAEALTLSGSVISDNQKMITSRFMGFVTNVNVSEGEKVKRGQILYTIDSREIDSAKRQAELSLQMYENQYTNVKLNLERYKRLLEKDMVSKYEVENLELAAKNLQDMISIAKARLQEVENQYKYLNIKAPNDGVVVAKNIKVGEMAMPGMPAIILSDLSNLKISAEIAESNMPRIHHGKKVIVEIPSLGIKEIGKITAIIPNSNPMTHTFKIKVSFKTHSKSIYPGMYATITIN</sequence>
<keyword evidence="2" id="KW-0175">Coiled coil</keyword>
<dbReference type="Pfam" id="PF25973">
    <property type="entry name" value="BSH_CzcB"/>
    <property type="match status" value="1"/>
</dbReference>
<gene>
    <name evidence="6" type="ORF">FM071_03940</name>
</gene>
<dbReference type="Gene3D" id="2.40.30.170">
    <property type="match status" value="1"/>
</dbReference>
<dbReference type="GO" id="GO:0015562">
    <property type="term" value="F:efflux transmembrane transporter activity"/>
    <property type="evidence" value="ECO:0007669"/>
    <property type="project" value="TreeGrafter"/>
</dbReference>
<evidence type="ECO:0000256" key="1">
    <source>
        <dbReference type="ARBA" id="ARBA00009477"/>
    </source>
</evidence>
<evidence type="ECO:0000313" key="7">
    <source>
        <dbReference type="Proteomes" id="UP000593580"/>
    </source>
</evidence>
<feature type="signal peptide" evidence="3">
    <location>
        <begin position="1"/>
        <end position="18"/>
    </location>
</feature>
<dbReference type="PANTHER" id="PTHR30469:SF15">
    <property type="entry name" value="HLYD FAMILY OF SECRETION PROTEINS"/>
    <property type="match status" value="1"/>
</dbReference>
<evidence type="ECO:0000256" key="3">
    <source>
        <dbReference type="SAM" id="SignalP"/>
    </source>
</evidence>
<feature type="domain" description="CzcB-like barrel-sandwich hybrid" evidence="5">
    <location>
        <begin position="32"/>
        <end position="160"/>
    </location>
</feature>
<dbReference type="InterPro" id="IPR006143">
    <property type="entry name" value="RND_pump_MFP"/>
</dbReference>
<comment type="similarity">
    <text evidence="1">Belongs to the membrane fusion protein (MFP) (TC 8.A.1) family.</text>
</comment>
<feature type="domain" description="CusB-like beta-barrel" evidence="4">
    <location>
        <begin position="177"/>
        <end position="247"/>
    </location>
</feature>
<accession>A0A7M1B742</accession>
<evidence type="ECO:0000256" key="2">
    <source>
        <dbReference type="SAM" id="Coils"/>
    </source>
</evidence>
<dbReference type="InterPro" id="IPR058647">
    <property type="entry name" value="BSH_CzcB-like"/>
</dbReference>
<keyword evidence="3" id="KW-0732">Signal</keyword>
<name>A0A7M1B742_9BACT</name>
<dbReference type="Proteomes" id="UP000593580">
    <property type="component" value="Chromosome"/>
</dbReference>
<dbReference type="RefSeq" id="WP_193111719.1">
    <property type="nucleotide sequence ID" value="NZ_CP041406.1"/>
</dbReference>
<dbReference type="Pfam" id="PF25954">
    <property type="entry name" value="Beta-barrel_RND_2"/>
    <property type="match status" value="1"/>
</dbReference>
<dbReference type="PANTHER" id="PTHR30469">
    <property type="entry name" value="MULTIDRUG RESISTANCE PROTEIN MDTA"/>
    <property type="match status" value="1"/>
</dbReference>
<organism evidence="6 7">
    <name type="scientific">Sulfurimonas paralvinellae</name>
    <dbReference type="NCBI Taxonomy" id="317658"/>
    <lineage>
        <taxon>Bacteria</taxon>
        <taxon>Pseudomonadati</taxon>
        <taxon>Campylobacterota</taxon>
        <taxon>Epsilonproteobacteria</taxon>
        <taxon>Campylobacterales</taxon>
        <taxon>Sulfurimonadaceae</taxon>
        <taxon>Sulfurimonas</taxon>
    </lineage>
</organism>
<evidence type="ECO:0000259" key="4">
    <source>
        <dbReference type="Pfam" id="PF25954"/>
    </source>
</evidence>
<dbReference type="Gene3D" id="2.40.50.100">
    <property type="match status" value="1"/>
</dbReference>
<evidence type="ECO:0000313" key="6">
    <source>
        <dbReference type="EMBL" id="QOP45475.1"/>
    </source>
</evidence>
<feature type="coiled-coil region" evidence="2">
    <location>
        <begin position="70"/>
        <end position="142"/>
    </location>
</feature>
<dbReference type="AlphaFoldDB" id="A0A7M1B742"/>
<dbReference type="Gene3D" id="1.10.287.470">
    <property type="entry name" value="Helix hairpin bin"/>
    <property type="match status" value="1"/>
</dbReference>
<evidence type="ECO:0000259" key="5">
    <source>
        <dbReference type="Pfam" id="PF25973"/>
    </source>
</evidence>
<protein>
    <submittedName>
        <fullName evidence="6">Efflux RND transporter periplasmic adaptor subunit</fullName>
    </submittedName>
</protein>
<keyword evidence="7" id="KW-1185">Reference proteome</keyword>